<evidence type="ECO:0008006" key="4">
    <source>
        <dbReference type="Google" id="ProtNLM"/>
    </source>
</evidence>
<protein>
    <recommendedName>
        <fullName evidence="4">HdeD family acid-resistance protein</fullName>
    </recommendedName>
</protein>
<gene>
    <name evidence="2" type="ORF">B5V03_01080</name>
</gene>
<sequence length="199" mass="21113">MWEDGVATFDSGPHVETFSPPSRWTCALLGVVMIAAGVLALGDVVFATIISVKLIGLTAILAGAFEIIHAFWTKGWGGFLWQILLGALYLAFGLLLLAQPVAGALLLTSLLGAVLLASGIIRCVLSFAHWQQGGWLMLVSGVIGLVAGFLIVFGFPAISVWALGFLLGVDLISHGLAWLLYALQSVRRASRVTRRGAQQ</sequence>
<dbReference type="AlphaFoldDB" id="A0A4Q1VNF2"/>
<keyword evidence="1" id="KW-0472">Membrane</keyword>
<evidence type="ECO:0000256" key="1">
    <source>
        <dbReference type="SAM" id="Phobius"/>
    </source>
</evidence>
<feature type="transmembrane region" description="Helical" evidence="1">
    <location>
        <begin position="54"/>
        <end position="72"/>
    </location>
</feature>
<comment type="caution">
    <text evidence="2">The sequence shown here is derived from an EMBL/GenBank/DDBJ whole genome shotgun (WGS) entry which is preliminary data.</text>
</comment>
<dbReference type="GO" id="GO:0005886">
    <property type="term" value="C:plasma membrane"/>
    <property type="evidence" value="ECO:0007669"/>
    <property type="project" value="TreeGrafter"/>
</dbReference>
<dbReference type="EMBL" id="MZXW01000004">
    <property type="protein sequence ID" value="RXT54088.1"/>
    <property type="molecule type" value="Genomic_DNA"/>
</dbReference>
<accession>A0A4Q1VNF2</accession>
<evidence type="ECO:0000313" key="2">
    <source>
        <dbReference type="EMBL" id="RXT54088.1"/>
    </source>
</evidence>
<keyword evidence="1" id="KW-0812">Transmembrane</keyword>
<feature type="transmembrane region" description="Helical" evidence="1">
    <location>
        <begin position="79"/>
        <end position="98"/>
    </location>
</feature>
<name>A0A4Q1VNF2_9BRAD</name>
<dbReference type="PANTHER" id="PTHR34989">
    <property type="entry name" value="PROTEIN HDED"/>
    <property type="match status" value="1"/>
</dbReference>
<dbReference type="PANTHER" id="PTHR34989:SF1">
    <property type="entry name" value="PROTEIN HDED"/>
    <property type="match status" value="1"/>
</dbReference>
<keyword evidence="1" id="KW-1133">Transmembrane helix</keyword>
<dbReference type="InterPro" id="IPR052712">
    <property type="entry name" value="Acid_resist_chaperone_HdeD"/>
</dbReference>
<dbReference type="Pfam" id="PF03729">
    <property type="entry name" value="DUF308"/>
    <property type="match status" value="1"/>
</dbReference>
<organism evidence="2 3">
    <name type="scientific">Bradyrhizobium betae</name>
    <dbReference type="NCBI Taxonomy" id="244734"/>
    <lineage>
        <taxon>Bacteria</taxon>
        <taxon>Pseudomonadati</taxon>
        <taxon>Pseudomonadota</taxon>
        <taxon>Alphaproteobacteria</taxon>
        <taxon>Hyphomicrobiales</taxon>
        <taxon>Nitrobacteraceae</taxon>
        <taxon>Bradyrhizobium</taxon>
    </lineage>
</organism>
<feature type="transmembrane region" description="Helical" evidence="1">
    <location>
        <begin position="135"/>
        <end position="155"/>
    </location>
</feature>
<reference evidence="2 3" key="1">
    <citation type="submission" date="2017-03" db="EMBL/GenBank/DDBJ databases">
        <authorList>
            <person name="Safronova V.I."/>
            <person name="Sazanova A.L."/>
            <person name="Chirak E.R."/>
        </authorList>
    </citation>
    <scope>NUCLEOTIDE SEQUENCE [LARGE SCALE GENOMIC DNA]</scope>
    <source>
        <strain evidence="2 3">Opo-243</strain>
    </source>
</reference>
<keyword evidence="3" id="KW-1185">Reference proteome</keyword>
<feature type="transmembrane region" description="Helical" evidence="1">
    <location>
        <begin position="104"/>
        <end position="128"/>
    </location>
</feature>
<proteinExistence type="predicted"/>
<evidence type="ECO:0000313" key="3">
    <source>
        <dbReference type="Proteomes" id="UP000290819"/>
    </source>
</evidence>
<dbReference type="OrthoDB" id="9815400at2"/>
<dbReference type="Proteomes" id="UP000290819">
    <property type="component" value="Unassembled WGS sequence"/>
</dbReference>
<dbReference type="InterPro" id="IPR005325">
    <property type="entry name" value="DUF308_memb"/>
</dbReference>
<feature type="transmembrane region" description="Helical" evidence="1">
    <location>
        <begin position="26"/>
        <end position="48"/>
    </location>
</feature>
<feature type="transmembrane region" description="Helical" evidence="1">
    <location>
        <begin position="161"/>
        <end position="181"/>
    </location>
</feature>